<keyword evidence="1" id="KW-0805">Transcription regulation</keyword>
<dbReference type="InterPro" id="IPR000524">
    <property type="entry name" value="Tscrpt_reg_HTH_GntR"/>
</dbReference>
<dbReference type="InParanoid" id="A0A1Y5U3Q8"/>
<accession>A0A1Y5U3Q8</accession>
<evidence type="ECO:0000256" key="4">
    <source>
        <dbReference type="NCBIfam" id="TIGR02018"/>
    </source>
</evidence>
<dbReference type="GO" id="GO:0003677">
    <property type="term" value="F:DNA binding"/>
    <property type="evidence" value="ECO:0007669"/>
    <property type="project" value="UniProtKB-UniRule"/>
</dbReference>
<evidence type="ECO:0000256" key="3">
    <source>
        <dbReference type="ARBA" id="ARBA00023163"/>
    </source>
</evidence>
<dbReference type="SMART" id="SM00866">
    <property type="entry name" value="UTRA"/>
    <property type="match status" value="1"/>
</dbReference>
<dbReference type="Pfam" id="PF07702">
    <property type="entry name" value="UTRA"/>
    <property type="match status" value="1"/>
</dbReference>
<dbReference type="AlphaFoldDB" id="A0A1Y5U3Q8"/>
<evidence type="ECO:0000313" key="6">
    <source>
        <dbReference type="EMBL" id="SLN77686.1"/>
    </source>
</evidence>
<evidence type="ECO:0000256" key="2">
    <source>
        <dbReference type="ARBA" id="ARBA00023125"/>
    </source>
</evidence>
<dbReference type="CDD" id="cd07377">
    <property type="entry name" value="WHTH_GntR"/>
    <property type="match status" value="1"/>
</dbReference>
<dbReference type="GO" id="GO:0003700">
    <property type="term" value="F:DNA-binding transcription factor activity"/>
    <property type="evidence" value="ECO:0007669"/>
    <property type="project" value="UniProtKB-UniRule"/>
</dbReference>
<evidence type="ECO:0000259" key="5">
    <source>
        <dbReference type="PROSITE" id="PS50949"/>
    </source>
</evidence>
<keyword evidence="7" id="KW-1185">Reference proteome</keyword>
<keyword evidence="3" id="KW-0804">Transcription</keyword>
<dbReference type="OrthoDB" id="9808698at2"/>
<dbReference type="SMART" id="SM00345">
    <property type="entry name" value="HTH_GNTR"/>
    <property type="match status" value="1"/>
</dbReference>
<dbReference type="Pfam" id="PF00392">
    <property type="entry name" value="GntR"/>
    <property type="match status" value="1"/>
</dbReference>
<dbReference type="Gene3D" id="3.40.1410.10">
    <property type="entry name" value="Chorismate lyase-like"/>
    <property type="match status" value="1"/>
</dbReference>
<dbReference type="GO" id="GO:0006547">
    <property type="term" value="P:L-histidine metabolic process"/>
    <property type="evidence" value="ECO:0007669"/>
    <property type="project" value="UniProtKB-UniRule"/>
</dbReference>
<proteinExistence type="predicted"/>
<dbReference type="FunFam" id="1.10.10.10:FF:000079">
    <property type="entry name" value="GntR family transcriptional regulator"/>
    <property type="match status" value="1"/>
</dbReference>
<dbReference type="GO" id="GO:0045892">
    <property type="term" value="P:negative regulation of DNA-templated transcription"/>
    <property type="evidence" value="ECO:0007669"/>
    <property type="project" value="UniProtKB-UniRule"/>
</dbReference>
<organism evidence="6 7">
    <name type="scientific">Oceanibacterium hippocampi</name>
    <dbReference type="NCBI Taxonomy" id="745714"/>
    <lineage>
        <taxon>Bacteria</taxon>
        <taxon>Pseudomonadati</taxon>
        <taxon>Pseudomonadota</taxon>
        <taxon>Alphaproteobacteria</taxon>
        <taxon>Sneathiellales</taxon>
        <taxon>Sneathiellaceae</taxon>
        <taxon>Oceanibacterium</taxon>
    </lineage>
</organism>
<dbReference type="InterPro" id="IPR036388">
    <property type="entry name" value="WH-like_DNA-bd_sf"/>
</dbReference>
<dbReference type="EMBL" id="FWFR01000009">
    <property type="protein sequence ID" value="SLN77686.1"/>
    <property type="molecule type" value="Genomic_DNA"/>
</dbReference>
<gene>
    <name evidence="6" type="primary">yvoA_3</name>
    <name evidence="6" type="ORF">OCH7691_04505</name>
</gene>
<name>A0A1Y5U3Q8_9PROT</name>
<dbReference type="RefSeq" id="WP_085885860.1">
    <property type="nucleotide sequence ID" value="NZ_FWFR01000009.1"/>
</dbReference>
<keyword evidence="2" id="KW-0238">DNA-binding</keyword>
<evidence type="ECO:0000313" key="7">
    <source>
        <dbReference type="Proteomes" id="UP000193200"/>
    </source>
</evidence>
<sequence length="252" mass="27897">MTIRIPHYQRIKNTIRGRIDRGDWPVDHRIPSEHELMRALGVSRMTVNRALRELTGEGVLRRVQGLGTFVADSRPQAALLEIRNIADEIRGRGRDYSARLIMSASETASAEIAADLDLTEGDVVYRTLVVHCADGTPVQIEDRVVNPAIAPDYLGCDFTVTTPHEYLMRVAPPVAVEHVVDAVLPDAETRDLLGIGAAEPCLLLHRWTWCEGQAATRTWLTHPASRYRLGATFRLGPPAADEASATRHVGRD</sequence>
<dbReference type="NCBIfam" id="TIGR02018">
    <property type="entry name" value="his_ut_repres"/>
    <property type="match status" value="1"/>
</dbReference>
<dbReference type="PRINTS" id="PR00035">
    <property type="entry name" value="HTHGNTR"/>
</dbReference>
<dbReference type="Proteomes" id="UP000193200">
    <property type="component" value="Unassembled WGS sequence"/>
</dbReference>
<dbReference type="InterPro" id="IPR036390">
    <property type="entry name" value="WH_DNA-bd_sf"/>
</dbReference>
<dbReference type="InterPro" id="IPR010248">
    <property type="entry name" value="His_ut_repres"/>
</dbReference>
<evidence type="ECO:0000256" key="1">
    <source>
        <dbReference type="ARBA" id="ARBA00023015"/>
    </source>
</evidence>
<reference evidence="6 7" key="1">
    <citation type="submission" date="2017-03" db="EMBL/GenBank/DDBJ databases">
        <authorList>
            <person name="Afonso C.L."/>
            <person name="Miller P.J."/>
            <person name="Scott M.A."/>
            <person name="Spackman E."/>
            <person name="Goraichik I."/>
            <person name="Dimitrov K.M."/>
            <person name="Suarez D.L."/>
            <person name="Swayne D.E."/>
        </authorList>
    </citation>
    <scope>NUCLEOTIDE SEQUENCE [LARGE SCALE GENOMIC DNA]</scope>
    <source>
        <strain evidence="6 7">CECT 7691</strain>
    </source>
</reference>
<dbReference type="PANTHER" id="PTHR44846:SF16">
    <property type="entry name" value="TRANSCRIPTIONAL REGULATOR PHNF-RELATED"/>
    <property type="match status" value="1"/>
</dbReference>
<dbReference type="InterPro" id="IPR050679">
    <property type="entry name" value="Bact_HTH_transcr_reg"/>
</dbReference>
<feature type="domain" description="HTH gntR-type" evidence="5">
    <location>
        <begin position="5"/>
        <end position="73"/>
    </location>
</feature>
<dbReference type="Gene3D" id="1.10.10.10">
    <property type="entry name" value="Winged helix-like DNA-binding domain superfamily/Winged helix DNA-binding domain"/>
    <property type="match status" value="1"/>
</dbReference>
<dbReference type="InterPro" id="IPR011663">
    <property type="entry name" value="UTRA"/>
</dbReference>
<dbReference type="SUPFAM" id="SSF64288">
    <property type="entry name" value="Chorismate lyase-like"/>
    <property type="match status" value="1"/>
</dbReference>
<dbReference type="PROSITE" id="PS50949">
    <property type="entry name" value="HTH_GNTR"/>
    <property type="match status" value="1"/>
</dbReference>
<dbReference type="InterPro" id="IPR028978">
    <property type="entry name" value="Chorismate_lyase_/UTRA_dom_sf"/>
</dbReference>
<protein>
    <recommendedName>
        <fullName evidence="4">Histidine utilization repressor</fullName>
    </recommendedName>
</protein>
<dbReference type="SUPFAM" id="SSF46785">
    <property type="entry name" value="Winged helix' DNA-binding domain"/>
    <property type="match status" value="1"/>
</dbReference>
<dbReference type="PANTHER" id="PTHR44846">
    <property type="entry name" value="MANNOSYL-D-GLYCERATE TRANSPORT/METABOLISM SYSTEM REPRESSOR MNGR-RELATED"/>
    <property type="match status" value="1"/>
</dbReference>